<keyword evidence="1" id="KW-0805">Transcription regulation</keyword>
<evidence type="ECO:0000313" key="6">
    <source>
        <dbReference type="Proteomes" id="UP000198822"/>
    </source>
</evidence>
<protein>
    <submittedName>
        <fullName evidence="5">AraC-type DNA-binding protein</fullName>
    </submittedName>
</protein>
<accession>A0A1G8EKF2</accession>
<keyword evidence="2 5" id="KW-0238">DNA-binding</keyword>
<dbReference type="GO" id="GO:0003700">
    <property type="term" value="F:DNA-binding transcription factor activity"/>
    <property type="evidence" value="ECO:0007669"/>
    <property type="project" value="InterPro"/>
</dbReference>
<dbReference type="PANTHER" id="PTHR46796:SF6">
    <property type="entry name" value="ARAC SUBFAMILY"/>
    <property type="match status" value="1"/>
</dbReference>
<dbReference type="InterPro" id="IPR018060">
    <property type="entry name" value="HTH_AraC"/>
</dbReference>
<dbReference type="InterPro" id="IPR035418">
    <property type="entry name" value="AraC-bd_2"/>
</dbReference>
<evidence type="ECO:0000313" key="5">
    <source>
        <dbReference type="EMBL" id="SDH70262.1"/>
    </source>
</evidence>
<dbReference type="InterPro" id="IPR020449">
    <property type="entry name" value="Tscrpt_reg_AraC-type_HTH"/>
</dbReference>
<keyword evidence="6" id="KW-1185">Reference proteome</keyword>
<dbReference type="PANTHER" id="PTHR46796">
    <property type="entry name" value="HTH-TYPE TRANSCRIPTIONAL ACTIVATOR RHAS-RELATED"/>
    <property type="match status" value="1"/>
</dbReference>
<dbReference type="Pfam" id="PF12833">
    <property type="entry name" value="HTH_18"/>
    <property type="match status" value="1"/>
</dbReference>
<dbReference type="SMART" id="SM00342">
    <property type="entry name" value="HTH_ARAC"/>
    <property type="match status" value="1"/>
</dbReference>
<dbReference type="PROSITE" id="PS00041">
    <property type="entry name" value="HTH_ARAC_FAMILY_1"/>
    <property type="match status" value="1"/>
</dbReference>
<dbReference type="Gene3D" id="1.10.10.60">
    <property type="entry name" value="Homeodomain-like"/>
    <property type="match status" value="1"/>
</dbReference>
<dbReference type="AlphaFoldDB" id="A0A1G8EKF2"/>
<dbReference type="Pfam" id="PF14525">
    <property type="entry name" value="AraC_binding_2"/>
    <property type="match status" value="1"/>
</dbReference>
<name>A0A1G8EKF2_9MICO</name>
<sequence length="332" mass="36206">MRDDATPRAAGPMVLDTRALAPRDRFDAWEDAVNRSFVPLRATPAGEARADFAGALRAQALGRALASTVSGPGVRVERSRSEIAAADPGFVKLGLQLRGYSVISQDGRDAALAPGDFALYDTTRPYALDFDDAFRMFVVMFPIEALHVDRDRLRLVTASRFSGRQGAGAIASTLLHSLSVALERDDLGDSVALSDAVFDVLAAALGERFELTGDHHEDARRRALRLRIEAFMAEHLGDPDLTVAGVAEAHHVSVRFLQKLFEEQQDTVSAWIRRHRLDATRRELGNPALGDRQIGAIGARWGFADAAAFARAFRHEFGATPSEYRAQSAGER</sequence>
<dbReference type="RefSeq" id="WP_172802297.1">
    <property type="nucleotide sequence ID" value="NZ_LT629695.1"/>
</dbReference>
<dbReference type="InterPro" id="IPR009057">
    <property type="entry name" value="Homeodomain-like_sf"/>
</dbReference>
<evidence type="ECO:0000256" key="3">
    <source>
        <dbReference type="ARBA" id="ARBA00023163"/>
    </source>
</evidence>
<proteinExistence type="predicted"/>
<dbReference type="GO" id="GO:0043565">
    <property type="term" value="F:sequence-specific DNA binding"/>
    <property type="evidence" value="ECO:0007669"/>
    <property type="project" value="InterPro"/>
</dbReference>
<dbReference type="InterPro" id="IPR050204">
    <property type="entry name" value="AraC_XylS_family_regulators"/>
</dbReference>
<feature type="domain" description="HTH araC/xylS-type" evidence="4">
    <location>
        <begin position="226"/>
        <end position="327"/>
    </location>
</feature>
<evidence type="ECO:0000256" key="1">
    <source>
        <dbReference type="ARBA" id="ARBA00023015"/>
    </source>
</evidence>
<organism evidence="5 6">
    <name type="scientific">Agrococcus jejuensis</name>
    <dbReference type="NCBI Taxonomy" id="399736"/>
    <lineage>
        <taxon>Bacteria</taxon>
        <taxon>Bacillati</taxon>
        <taxon>Actinomycetota</taxon>
        <taxon>Actinomycetes</taxon>
        <taxon>Micrococcales</taxon>
        <taxon>Microbacteriaceae</taxon>
        <taxon>Agrococcus</taxon>
    </lineage>
</organism>
<gene>
    <name evidence="5" type="ORF">SAMN04489720_2076</name>
</gene>
<dbReference type="SUPFAM" id="SSF46689">
    <property type="entry name" value="Homeodomain-like"/>
    <property type="match status" value="1"/>
</dbReference>
<dbReference type="PROSITE" id="PS01124">
    <property type="entry name" value="HTH_ARAC_FAMILY_2"/>
    <property type="match status" value="1"/>
</dbReference>
<dbReference type="STRING" id="399736.SAMN04489720_2076"/>
<dbReference type="EMBL" id="LT629695">
    <property type="protein sequence ID" value="SDH70262.1"/>
    <property type="molecule type" value="Genomic_DNA"/>
</dbReference>
<evidence type="ECO:0000256" key="2">
    <source>
        <dbReference type="ARBA" id="ARBA00023125"/>
    </source>
</evidence>
<dbReference type="Proteomes" id="UP000198822">
    <property type="component" value="Chromosome I"/>
</dbReference>
<reference evidence="6" key="1">
    <citation type="submission" date="2016-10" db="EMBL/GenBank/DDBJ databases">
        <authorList>
            <person name="Varghese N."/>
            <person name="Submissions S."/>
        </authorList>
    </citation>
    <scope>NUCLEOTIDE SEQUENCE [LARGE SCALE GENOMIC DNA]</scope>
    <source>
        <strain evidence="6">DSM 22002</strain>
    </source>
</reference>
<dbReference type="InterPro" id="IPR018062">
    <property type="entry name" value="HTH_AraC-typ_CS"/>
</dbReference>
<evidence type="ECO:0000259" key="4">
    <source>
        <dbReference type="PROSITE" id="PS01124"/>
    </source>
</evidence>
<keyword evidence="3" id="KW-0804">Transcription</keyword>
<dbReference type="PRINTS" id="PR00032">
    <property type="entry name" value="HTHARAC"/>
</dbReference>